<reference evidence="1 2" key="1">
    <citation type="submission" date="2021-01" db="EMBL/GenBank/DDBJ databases">
        <title>Genome public.</title>
        <authorList>
            <person name="Liu C."/>
            <person name="Sun Q."/>
        </authorList>
    </citation>
    <scope>NUCLEOTIDE SEQUENCE [LARGE SCALE GENOMIC DNA]</scope>
    <source>
        <strain evidence="1 2">YIM B02515</strain>
    </source>
</reference>
<comment type="caution">
    <text evidence="1">The sequence shown here is derived from an EMBL/GenBank/DDBJ whole genome shotgun (WGS) entry which is preliminary data.</text>
</comment>
<evidence type="ECO:0000313" key="1">
    <source>
        <dbReference type="EMBL" id="MBL4934963.1"/>
    </source>
</evidence>
<organism evidence="1 2">
    <name type="scientific">Clostridium rhizosphaerae</name>
    <dbReference type="NCBI Taxonomy" id="2803861"/>
    <lineage>
        <taxon>Bacteria</taxon>
        <taxon>Bacillati</taxon>
        <taxon>Bacillota</taxon>
        <taxon>Clostridia</taxon>
        <taxon>Eubacteriales</taxon>
        <taxon>Clostridiaceae</taxon>
        <taxon>Clostridium</taxon>
    </lineage>
</organism>
<dbReference type="RefSeq" id="WP_202747593.1">
    <property type="nucleotide sequence ID" value="NZ_JAESWC010000002.1"/>
</dbReference>
<proteinExistence type="predicted"/>
<gene>
    <name evidence="1" type="ORF">JK636_04225</name>
</gene>
<dbReference type="EMBL" id="JAESWC010000002">
    <property type="protein sequence ID" value="MBL4934963.1"/>
    <property type="molecule type" value="Genomic_DNA"/>
</dbReference>
<sequence length="54" mass="5956">MVDRPLDNNGQDSTIEEDSLNTIADIFAGGYADNLTAKLGGNYSKIIEFYEDKL</sequence>
<protein>
    <submittedName>
        <fullName evidence="1">Uncharacterized protein</fullName>
    </submittedName>
</protein>
<accession>A0ABS1T6J0</accession>
<keyword evidence="2" id="KW-1185">Reference proteome</keyword>
<dbReference type="Proteomes" id="UP000632377">
    <property type="component" value="Unassembled WGS sequence"/>
</dbReference>
<name>A0ABS1T6J0_9CLOT</name>
<evidence type="ECO:0000313" key="2">
    <source>
        <dbReference type="Proteomes" id="UP000632377"/>
    </source>
</evidence>